<dbReference type="AlphaFoldDB" id="A0A4Y3KVL5"/>
<proteinExistence type="predicted"/>
<accession>A0A4Y3KVL5</accession>
<feature type="transmembrane region" description="Helical" evidence="1">
    <location>
        <begin position="78"/>
        <end position="100"/>
    </location>
</feature>
<sequence length="213" mass="22404">MRDAVTGVLAGVVPWAWLVATSARWSWALAVRDALPAEAMFLTWLRGPAPVVRGLVALVAVPLTIALAVLVARRAGAVAGVAAGVLVTPVVLHVALLAIAPPSYGTRTTFDVMRPGLEQAVAAMPDDAEKAGYGGTPLAPEHRALTTSGKAEAWDGGVFFPQWTRIIDDAGGYFYSPRASPEGRDMHGMICEAPLRLDDAWWACGMPPEPAPS</sequence>
<dbReference type="EMBL" id="BJLR01000016">
    <property type="protein sequence ID" value="GEA87504.1"/>
    <property type="molecule type" value="Genomic_DNA"/>
</dbReference>
<protein>
    <submittedName>
        <fullName evidence="2">Uncharacterized protein</fullName>
    </submittedName>
</protein>
<reference evidence="2" key="1">
    <citation type="submission" date="2019-06" db="EMBL/GenBank/DDBJ databases">
        <title>Whole genome shotgun sequence of Cellulomonas cellasea NBRC 3753.</title>
        <authorList>
            <person name="Hosoyama A."/>
            <person name="Uohara A."/>
            <person name="Ohji S."/>
            <person name="Ichikawa N."/>
        </authorList>
    </citation>
    <scope>NUCLEOTIDE SEQUENCE [LARGE SCALE GENOMIC DNA]</scope>
    <source>
        <strain evidence="2">NBRC 3753</strain>
    </source>
</reference>
<gene>
    <name evidence="2" type="ORF">CCE01nite_14530</name>
</gene>
<evidence type="ECO:0000313" key="3">
    <source>
        <dbReference type="Proteomes" id="UP000317046"/>
    </source>
</evidence>
<keyword evidence="1" id="KW-0472">Membrane</keyword>
<comment type="caution">
    <text evidence="2">The sequence shown here is derived from an EMBL/GenBank/DDBJ whole genome shotgun (WGS) entry which is preliminary data.</text>
</comment>
<feature type="transmembrane region" description="Helical" evidence="1">
    <location>
        <begin position="52"/>
        <end position="71"/>
    </location>
</feature>
<evidence type="ECO:0000313" key="2">
    <source>
        <dbReference type="EMBL" id="GEA87504.1"/>
    </source>
</evidence>
<keyword evidence="1" id="KW-1133">Transmembrane helix</keyword>
<keyword evidence="1" id="KW-0812">Transmembrane</keyword>
<name>A0A4Y3KVL5_9CELL</name>
<keyword evidence="3" id="KW-1185">Reference proteome</keyword>
<dbReference type="Proteomes" id="UP000317046">
    <property type="component" value="Unassembled WGS sequence"/>
</dbReference>
<organism evidence="2 3">
    <name type="scientific">Cellulomonas cellasea</name>
    <dbReference type="NCBI Taxonomy" id="43670"/>
    <lineage>
        <taxon>Bacteria</taxon>
        <taxon>Bacillati</taxon>
        <taxon>Actinomycetota</taxon>
        <taxon>Actinomycetes</taxon>
        <taxon>Micrococcales</taxon>
        <taxon>Cellulomonadaceae</taxon>
        <taxon>Cellulomonas</taxon>
    </lineage>
</organism>
<evidence type="ECO:0000256" key="1">
    <source>
        <dbReference type="SAM" id="Phobius"/>
    </source>
</evidence>